<dbReference type="SUPFAM" id="SSF53067">
    <property type="entry name" value="Actin-like ATPase domain"/>
    <property type="match status" value="2"/>
</dbReference>
<dbReference type="Gene3D" id="3.30.420.40">
    <property type="match status" value="1"/>
</dbReference>
<dbReference type="CDD" id="cd24052">
    <property type="entry name" value="ASKHA_NBD_HpPPX-GppA-like"/>
    <property type="match status" value="1"/>
</dbReference>
<comment type="caution">
    <text evidence="3">The sequence shown here is derived from an EMBL/GenBank/DDBJ whole genome shotgun (WGS) entry which is preliminary data.</text>
</comment>
<evidence type="ECO:0000259" key="1">
    <source>
        <dbReference type="Pfam" id="PF02541"/>
    </source>
</evidence>
<dbReference type="PANTHER" id="PTHR30005">
    <property type="entry name" value="EXOPOLYPHOSPHATASE"/>
    <property type="match status" value="1"/>
</dbReference>
<dbReference type="InterPro" id="IPR003695">
    <property type="entry name" value="Ppx_GppA_N"/>
</dbReference>
<dbReference type="SUPFAM" id="SSF109604">
    <property type="entry name" value="HD-domain/PDEase-like"/>
    <property type="match status" value="1"/>
</dbReference>
<dbReference type="PANTHER" id="PTHR30005:SF0">
    <property type="entry name" value="RETROGRADE REGULATION PROTEIN 2"/>
    <property type="match status" value="1"/>
</dbReference>
<accession>A0ABT0DNC7</accession>
<dbReference type="Pfam" id="PF02541">
    <property type="entry name" value="Ppx-GppA"/>
    <property type="match status" value="1"/>
</dbReference>
<dbReference type="InterPro" id="IPR050273">
    <property type="entry name" value="GppA/Ppx_hydrolase"/>
</dbReference>
<name>A0ABT0DNC7_9HYPH</name>
<evidence type="ECO:0000313" key="3">
    <source>
        <dbReference type="EMBL" id="MCK0208777.1"/>
    </source>
</evidence>
<protein>
    <submittedName>
        <fullName evidence="3">Ppx/GppA family phosphatase</fullName>
    </submittedName>
</protein>
<feature type="domain" description="Ppx/GppA phosphatase N-terminal" evidence="1">
    <location>
        <begin position="34"/>
        <end position="312"/>
    </location>
</feature>
<dbReference type="Gene3D" id="3.30.420.150">
    <property type="entry name" value="Exopolyphosphatase. Domain 2"/>
    <property type="match status" value="1"/>
</dbReference>
<evidence type="ECO:0000313" key="4">
    <source>
        <dbReference type="Proteomes" id="UP001202867"/>
    </source>
</evidence>
<dbReference type="Proteomes" id="UP001202867">
    <property type="component" value="Unassembled WGS sequence"/>
</dbReference>
<dbReference type="EMBL" id="JALKCG010000004">
    <property type="protein sequence ID" value="MCK0208777.1"/>
    <property type="molecule type" value="Genomic_DNA"/>
</dbReference>
<dbReference type="InterPro" id="IPR043129">
    <property type="entry name" value="ATPase_NBD"/>
</dbReference>
<feature type="domain" description="Exopolyphosphatase C-terminal" evidence="2">
    <location>
        <begin position="321"/>
        <end position="502"/>
    </location>
</feature>
<keyword evidence="4" id="KW-1185">Reference proteome</keyword>
<dbReference type="Gene3D" id="1.10.3210.10">
    <property type="entry name" value="Hypothetical protein af1432"/>
    <property type="match status" value="1"/>
</dbReference>
<dbReference type="InterPro" id="IPR048951">
    <property type="entry name" value="Ppx_C"/>
</dbReference>
<evidence type="ECO:0000259" key="2">
    <source>
        <dbReference type="Pfam" id="PF21697"/>
    </source>
</evidence>
<gene>
    <name evidence="3" type="ORF">MWN33_12130</name>
</gene>
<reference evidence="4" key="1">
    <citation type="submission" date="2023-07" db="EMBL/GenBank/DDBJ databases">
        <title>Ancylobacter moscoviensis sp. nov., facultatively methylotrophic bacteria from activated sludge and the reclassification of Starkeya novella (Starkey 1934) Kelly et al. 2000 as Ancylobacter novellus comb. nov., Starkeya koreensis Im et al. 2006 as Ancylobacter koreensis comb.nov., Angulomicrobium tetraedrale Vasil'eva et al. 1986 as Ancylobacter tetraedralis comb. nov., Angulomicrobium amanitiforme Fritz et al. 2004 as Ancylobacter amanitiformis comb. nov. and Methylorhabdus multivorans Doronina et al. 1996 as Ancylobacter multivorans comb. nov. and emended description of the genus Ancylobacter.</title>
        <authorList>
            <person name="Doronina N."/>
            <person name="Chemodurova A."/>
            <person name="Grouzdev D."/>
            <person name="Koziaeva V."/>
            <person name="Shi W."/>
            <person name="Wu L."/>
            <person name="Kaparullina E."/>
        </authorList>
    </citation>
    <scope>NUCLEOTIDE SEQUENCE [LARGE SCALE GENOMIC DNA]</scope>
    <source>
        <strain evidence="4">Jip08</strain>
    </source>
</reference>
<organism evidence="3 4">
    <name type="scientific">Ancylobacter koreensis</name>
    <dbReference type="NCBI Taxonomy" id="266121"/>
    <lineage>
        <taxon>Bacteria</taxon>
        <taxon>Pseudomonadati</taxon>
        <taxon>Pseudomonadota</taxon>
        <taxon>Alphaproteobacteria</taxon>
        <taxon>Hyphomicrobiales</taxon>
        <taxon>Xanthobacteraceae</taxon>
        <taxon>Ancylobacter</taxon>
    </lineage>
</organism>
<proteinExistence type="predicted"/>
<sequence>MTTDAFHSTSREAGHGLVAPIAVIDIGSNSVRLVVYEQLSRSPTPIFNEKASCGLGREVLTTGKLNPDAVAKALLTLRRFRVLCDRMGVGRLYVLATAAARDASNGPEFVAACTEICRTEVEVLSGKREAQLSALGILSGVHHANGVVGDLGGGSLELADLHGQRIGSGVTFPLGGLALQDTSGRSLKKADKIAKDLLTKEPHLEHLKGRTFYAVGGTWRALARLHMFQRGYPLHVMHGYVIPGREALEFCRLVRRVPVDTLSRIDTVSDVRRPLLAYGALVLEHIIRIGKPASVFLSAQGVREGRLYELLSDEERRADPLISAAAELNEVRSRSPEHGLELIAWTDRFMASSGIDESAEEKRLRHAACLLSDISWRAHPDYRGEQSLNLIAHAAFIGVDHPGRAFLALAIYYRHVGLIDEDLSPRIRELVSARLLDRARILGAAMRVGYILSAAMPGTLPLTPLTVERGKLALMLMGELAPLGGERVVNRLRTLARLIGREPMVVTSA</sequence>
<dbReference type="Pfam" id="PF21697">
    <property type="entry name" value="Ppx_C"/>
    <property type="match status" value="1"/>
</dbReference>